<dbReference type="AlphaFoldDB" id="A0A0W0VQU4"/>
<dbReference type="Gene3D" id="3.90.1200.10">
    <property type="match status" value="1"/>
</dbReference>
<sequence>MGDEAIDVNILAFYESFFQQSIRLEQPLLKYHPSCRLLQFEDGSLWVSKQIKKETWLGQRRKRDIEFSEVVSAIIAQGLKATVTAVRWSHGGVIVPLSREWLILMPYCRGRVLKRWQPLHASRLGCLLAAMHALPLPKKNAKPFPEIKSNLDYPHFIKQLITGCNQHHHYQRDLWVVSHRDFHRRNVLWDEHDMPRLVDWESCGLIHPFVDLIGLAVNCAGIAGSEFKADCFRATLLGYRQGAGDLPDADEQLWQLCFHSWLLWLNYNHASGNLEEAHNTLEAIQRLQNLMPEMQQHYQALS</sequence>
<dbReference type="EMBL" id="LNYK01000007">
    <property type="protein sequence ID" value="KTD22530.1"/>
    <property type="molecule type" value="Genomic_DNA"/>
</dbReference>
<protein>
    <submittedName>
        <fullName evidence="2">Putative aminoglycoside phosphotransferase</fullName>
    </submittedName>
</protein>
<dbReference type="PATRIC" id="fig|45068.5.peg.431"/>
<dbReference type="InterPro" id="IPR011009">
    <property type="entry name" value="Kinase-like_dom_sf"/>
</dbReference>
<evidence type="ECO:0000313" key="3">
    <source>
        <dbReference type="Proteomes" id="UP000054997"/>
    </source>
</evidence>
<keyword evidence="3" id="KW-1185">Reference proteome</keyword>
<dbReference type="SUPFAM" id="SSF56112">
    <property type="entry name" value="Protein kinase-like (PK-like)"/>
    <property type="match status" value="1"/>
</dbReference>
<evidence type="ECO:0000259" key="1">
    <source>
        <dbReference type="Pfam" id="PF01636"/>
    </source>
</evidence>
<reference evidence="2 3" key="1">
    <citation type="submission" date="2015-11" db="EMBL/GenBank/DDBJ databases">
        <title>Genomic analysis of 38 Legionella species identifies large and diverse effector repertoires.</title>
        <authorList>
            <person name="Burstein D."/>
            <person name="Amaro F."/>
            <person name="Zusman T."/>
            <person name="Lifshitz Z."/>
            <person name="Cohen O."/>
            <person name="Gilbert J.A."/>
            <person name="Pupko T."/>
            <person name="Shuman H.A."/>
            <person name="Segal G."/>
        </authorList>
    </citation>
    <scope>NUCLEOTIDE SEQUENCE [LARGE SCALE GENOMIC DNA]</scope>
    <source>
        <strain evidence="2 3">ATCC 49505</strain>
    </source>
</reference>
<feature type="domain" description="Aminoglycoside phosphotransferase" evidence="1">
    <location>
        <begin position="103"/>
        <end position="241"/>
    </location>
</feature>
<organism evidence="2 3">
    <name type="scientific">Legionella londiniensis</name>
    <dbReference type="NCBI Taxonomy" id="45068"/>
    <lineage>
        <taxon>Bacteria</taxon>
        <taxon>Pseudomonadati</taxon>
        <taxon>Pseudomonadota</taxon>
        <taxon>Gammaproteobacteria</taxon>
        <taxon>Legionellales</taxon>
        <taxon>Legionellaceae</taxon>
        <taxon>Legionella</taxon>
    </lineage>
</organism>
<proteinExistence type="predicted"/>
<dbReference type="STRING" id="45068.Llon_0404"/>
<keyword evidence="2" id="KW-0808">Transferase</keyword>
<dbReference type="Pfam" id="PF01636">
    <property type="entry name" value="APH"/>
    <property type="match status" value="1"/>
</dbReference>
<name>A0A0W0VQU4_9GAMM</name>
<dbReference type="InterPro" id="IPR002575">
    <property type="entry name" value="Aminoglycoside_PTrfase"/>
</dbReference>
<comment type="caution">
    <text evidence="2">The sequence shown here is derived from an EMBL/GenBank/DDBJ whole genome shotgun (WGS) entry which is preliminary data.</text>
</comment>
<dbReference type="Proteomes" id="UP000054997">
    <property type="component" value="Unassembled WGS sequence"/>
</dbReference>
<gene>
    <name evidence="2" type="ORF">Llon_0404</name>
</gene>
<dbReference type="OrthoDB" id="179763at2"/>
<accession>A0A0W0VQU4</accession>
<evidence type="ECO:0000313" key="2">
    <source>
        <dbReference type="EMBL" id="KTD22530.1"/>
    </source>
</evidence>
<dbReference type="RefSeq" id="WP_058528423.1">
    <property type="nucleotide sequence ID" value="NZ_CAAAHZ010000001.1"/>
</dbReference>
<dbReference type="GO" id="GO:0016740">
    <property type="term" value="F:transferase activity"/>
    <property type="evidence" value="ECO:0007669"/>
    <property type="project" value="UniProtKB-KW"/>
</dbReference>